<dbReference type="Pfam" id="PF03441">
    <property type="entry name" value="FAD_binding_7"/>
    <property type="match status" value="1"/>
</dbReference>
<dbReference type="PROSITE" id="PS00394">
    <property type="entry name" value="DNA_PHOTOLYASES_1_1"/>
    <property type="match status" value="1"/>
</dbReference>
<dbReference type="GO" id="GO:0071949">
    <property type="term" value="F:FAD binding"/>
    <property type="evidence" value="ECO:0007669"/>
    <property type="project" value="TreeGrafter"/>
</dbReference>
<comment type="caution">
    <text evidence="9">The sequence shown here is derived from an EMBL/GenBank/DDBJ whole genome shotgun (WGS) entry which is preliminary data.</text>
</comment>
<dbReference type="SUPFAM" id="SSF52425">
    <property type="entry name" value="Cryptochrome/photolyase, N-terminal domain"/>
    <property type="match status" value="1"/>
</dbReference>
<feature type="region of interest" description="Disordered" evidence="7">
    <location>
        <begin position="580"/>
        <end position="638"/>
    </location>
</feature>
<evidence type="ECO:0000313" key="9">
    <source>
        <dbReference type="EMBL" id="CAE8583928.1"/>
    </source>
</evidence>
<dbReference type="GO" id="GO:0005634">
    <property type="term" value="C:nucleus"/>
    <property type="evidence" value="ECO:0007669"/>
    <property type="project" value="TreeGrafter"/>
</dbReference>
<dbReference type="OrthoDB" id="447766at2759"/>
<dbReference type="PANTHER" id="PTHR11455:SF18">
    <property type="entry name" value="SI:CH1073-390K14.1"/>
    <property type="match status" value="1"/>
</dbReference>
<keyword evidence="3 5" id="KW-0274">FAD</keyword>
<dbReference type="GO" id="GO:0005737">
    <property type="term" value="C:cytoplasm"/>
    <property type="evidence" value="ECO:0007669"/>
    <property type="project" value="TreeGrafter"/>
</dbReference>
<dbReference type="PANTHER" id="PTHR11455">
    <property type="entry name" value="CRYPTOCHROME"/>
    <property type="match status" value="1"/>
</dbReference>
<dbReference type="Gene3D" id="1.10.579.10">
    <property type="entry name" value="DNA Cyclobutane Dipyrimidine Photolyase, subunit A, domain 3"/>
    <property type="match status" value="1"/>
</dbReference>
<feature type="region of interest" description="Disordered" evidence="7">
    <location>
        <begin position="20"/>
        <end position="46"/>
    </location>
</feature>
<dbReference type="Gene3D" id="3.40.50.620">
    <property type="entry name" value="HUPs"/>
    <property type="match status" value="1"/>
</dbReference>
<comment type="similarity">
    <text evidence="1">Belongs to the DNA photolyase class-1 family.</text>
</comment>
<dbReference type="InterPro" id="IPR036155">
    <property type="entry name" value="Crypto/Photolyase_N_sf"/>
</dbReference>
<keyword evidence="10" id="KW-1185">Reference proteome</keyword>
<keyword evidence="2 5" id="KW-0285">Flavoprotein</keyword>
<dbReference type="InterPro" id="IPR006050">
    <property type="entry name" value="DNA_photolyase_N"/>
</dbReference>
<dbReference type="GO" id="GO:0043153">
    <property type="term" value="P:entrainment of circadian clock by photoperiod"/>
    <property type="evidence" value="ECO:0007669"/>
    <property type="project" value="TreeGrafter"/>
</dbReference>
<feature type="binding site" evidence="5">
    <location>
        <position position="295"/>
    </location>
    <ligand>
        <name>FAD</name>
        <dbReference type="ChEBI" id="CHEBI:57692"/>
    </ligand>
</feature>
<evidence type="ECO:0000256" key="5">
    <source>
        <dbReference type="PIRSR" id="PIRSR602081-1"/>
    </source>
</evidence>
<evidence type="ECO:0000256" key="3">
    <source>
        <dbReference type="ARBA" id="ARBA00022827"/>
    </source>
</evidence>
<dbReference type="InterPro" id="IPR036134">
    <property type="entry name" value="Crypto/Photolyase_FAD-like_sf"/>
</dbReference>
<dbReference type="GO" id="GO:0003677">
    <property type="term" value="F:DNA binding"/>
    <property type="evidence" value="ECO:0007669"/>
    <property type="project" value="TreeGrafter"/>
</dbReference>
<dbReference type="Proteomes" id="UP000654075">
    <property type="component" value="Unassembled WGS sequence"/>
</dbReference>
<protein>
    <recommendedName>
        <fullName evidence="8">Photolyase/cryptochrome alpha/beta domain-containing protein</fullName>
    </recommendedName>
</protein>
<feature type="site" description="Electron transfer via tryptophanyl radical" evidence="6">
    <location>
        <position position="430"/>
    </location>
</feature>
<dbReference type="SUPFAM" id="SSF48173">
    <property type="entry name" value="Cryptochrome/photolyase FAD-binding domain"/>
    <property type="match status" value="1"/>
</dbReference>
<dbReference type="GO" id="GO:0006139">
    <property type="term" value="P:nucleobase-containing compound metabolic process"/>
    <property type="evidence" value="ECO:0007669"/>
    <property type="project" value="UniProtKB-ARBA"/>
</dbReference>
<reference evidence="9" key="1">
    <citation type="submission" date="2021-02" db="EMBL/GenBank/DDBJ databases">
        <authorList>
            <person name="Dougan E. K."/>
            <person name="Rhodes N."/>
            <person name="Thang M."/>
            <person name="Chan C."/>
        </authorList>
    </citation>
    <scope>NUCLEOTIDE SEQUENCE</scope>
</reference>
<evidence type="ECO:0000256" key="2">
    <source>
        <dbReference type="ARBA" id="ARBA00022630"/>
    </source>
</evidence>
<feature type="site" description="Electron transfer via tryptophanyl radical" evidence="6">
    <location>
        <position position="453"/>
    </location>
</feature>
<name>A0A813DAW4_POLGL</name>
<dbReference type="GO" id="GO:0003904">
    <property type="term" value="F:deoxyribodipyrimidine photo-lyase activity"/>
    <property type="evidence" value="ECO:0007669"/>
    <property type="project" value="TreeGrafter"/>
</dbReference>
<dbReference type="Gene3D" id="1.25.40.80">
    <property type="match status" value="1"/>
</dbReference>
<accession>A0A813DAW4</accession>
<gene>
    <name evidence="9" type="ORF">PGLA1383_LOCUS2874</name>
</gene>
<evidence type="ECO:0000256" key="1">
    <source>
        <dbReference type="ARBA" id="ARBA00005862"/>
    </source>
</evidence>
<dbReference type="InterPro" id="IPR002081">
    <property type="entry name" value="Cryptochrome/DNA_photolyase_1"/>
</dbReference>
<feature type="site" description="Electron transfer via tryptophanyl radical" evidence="6">
    <location>
        <position position="377"/>
    </location>
</feature>
<feature type="binding site" evidence="5">
    <location>
        <position position="343"/>
    </location>
    <ligand>
        <name>FAD</name>
        <dbReference type="ChEBI" id="CHEBI:57692"/>
    </ligand>
</feature>
<dbReference type="Pfam" id="PF00875">
    <property type="entry name" value="DNA_photolyase"/>
    <property type="match status" value="1"/>
</dbReference>
<dbReference type="PROSITE" id="PS51645">
    <property type="entry name" value="PHR_CRY_ALPHA_BETA"/>
    <property type="match status" value="1"/>
</dbReference>
<evidence type="ECO:0000259" key="8">
    <source>
        <dbReference type="PROSITE" id="PS51645"/>
    </source>
</evidence>
<feature type="compositionally biased region" description="Polar residues" evidence="7">
    <location>
        <begin position="20"/>
        <end position="35"/>
    </location>
</feature>
<evidence type="ECO:0000256" key="4">
    <source>
        <dbReference type="ARBA" id="ARBA00022991"/>
    </source>
</evidence>
<proteinExistence type="inferred from homology"/>
<organism evidence="9 10">
    <name type="scientific">Polarella glacialis</name>
    <name type="common">Dinoflagellate</name>
    <dbReference type="NCBI Taxonomy" id="89957"/>
    <lineage>
        <taxon>Eukaryota</taxon>
        <taxon>Sar</taxon>
        <taxon>Alveolata</taxon>
        <taxon>Dinophyceae</taxon>
        <taxon>Suessiales</taxon>
        <taxon>Suessiaceae</taxon>
        <taxon>Polarella</taxon>
    </lineage>
</organism>
<feature type="binding site" evidence="5">
    <location>
        <begin position="443"/>
        <end position="445"/>
    </location>
    <ligand>
        <name>FAD</name>
        <dbReference type="ChEBI" id="CHEBI:57692"/>
    </ligand>
</feature>
<dbReference type="OMA" id="HMEESHE"/>
<dbReference type="InterPro" id="IPR005101">
    <property type="entry name" value="Cryptochr/Photolyase_FAD-bd"/>
</dbReference>
<comment type="cofactor">
    <cofactor evidence="5">
        <name>FAD</name>
        <dbReference type="ChEBI" id="CHEBI:57692"/>
    </cofactor>
    <text evidence="5">Binds 1 FAD per subunit.</text>
</comment>
<feature type="domain" description="Photolyase/cryptochrome alpha/beta" evidence="8">
    <location>
        <begin position="61"/>
        <end position="190"/>
    </location>
</feature>
<dbReference type="GO" id="GO:0006950">
    <property type="term" value="P:response to stress"/>
    <property type="evidence" value="ECO:0007669"/>
    <property type="project" value="UniProtKB-ARBA"/>
</dbReference>
<evidence type="ECO:0000313" key="10">
    <source>
        <dbReference type="Proteomes" id="UP000654075"/>
    </source>
</evidence>
<evidence type="ECO:0000256" key="7">
    <source>
        <dbReference type="SAM" id="MobiDB-lite"/>
    </source>
</evidence>
<dbReference type="InterPro" id="IPR018394">
    <property type="entry name" value="DNA_photolyase_1_CS_C"/>
</dbReference>
<dbReference type="EMBL" id="CAJNNV010000937">
    <property type="protein sequence ID" value="CAE8583928.1"/>
    <property type="molecule type" value="Genomic_DNA"/>
</dbReference>
<dbReference type="PRINTS" id="PR00147">
    <property type="entry name" value="DNAPHOTLYASE"/>
</dbReference>
<dbReference type="AlphaFoldDB" id="A0A813DAW4"/>
<dbReference type="InterPro" id="IPR014729">
    <property type="entry name" value="Rossmann-like_a/b/a_fold"/>
</dbReference>
<sequence>MLPTSTPSILQHNLRRETLPTSTPSMLQNHQQPESSPKRPSIWQRRVPSAPAVQAVDSKSGLALMWFRTDLRTHDNPALLAAARHPELVSLYTWAPEPEGEAAPGGAAQIWLNEALSALSRSLESLGSNLVLRRAHDPAQEVANICQDWGVQTVYFCRRYEPWLAKADKILTETLMRQGVRVESFPGYLLYEPDLVQMDAKGSKGHWGTLMPFLSSCRKLGEPRRPLPRPTSLPPSPPSSVGGSLQLVDLDLTAHGQGALTDRGTSILQAWPGFDEETALAEMRTFVGGSRLRNYEEQRGRADLPENPNSKLSAYLRWGQLSPQDIYWEVKKTGLSEEVVQTFERRLFWRDLAYFQLNAFPEMREKPIRTHYAKMAWSQDGQMLSKWQQGQTGYPLVDATMRELWSTGWSQQNMRMLAASFLTEFCNIDWVQGARWYEDNLVDADIAVNSMMWQNAGRSGIDQLNFVISPDNGQSQDPSGDYVRRWVPELTDLPDKFLHRPWEAPPEVLSAAGLQLGSNYPERCIENLSEARAACTAATLEMRRLVADTQWNDKDGYDIIVLPDGHVSKVFTRKDLRLTKDGKPAPATRSISADSDRGGSRRWGNAGRRGQKDQAGGTTKLPRHALPEGTSQPGCSAKEQLWTMLKQGGSANAIDLDSDSEV</sequence>
<keyword evidence="4" id="KW-0157">Chromophore</keyword>
<dbReference type="GO" id="GO:0032922">
    <property type="term" value="P:circadian regulation of gene expression"/>
    <property type="evidence" value="ECO:0007669"/>
    <property type="project" value="TreeGrafter"/>
</dbReference>
<evidence type="ECO:0000256" key="6">
    <source>
        <dbReference type="PIRSR" id="PIRSR602081-2"/>
    </source>
</evidence>